<dbReference type="SUPFAM" id="SSF54427">
    <property type="entry name" value="NTF2-like"/>
    <property type="match status" value="1"/>
</dbReference>
<dbReference type="EMBL" id="JAWWNJ010000034">
    <property type="protein sequence ID" value="KAK7024889.1"/>
    <property type="molecule type" value="Genomic_DNA"/>
</dbReference>
<name>A0AAW0BG83_9AGAR</name>
<evidence type="ECO:0000313" key="3">
    <source>
        <dbReference type="Proteomes" id="UP001362999"/>
    </source>
</evidence>
<evidence type="ECO:0000313" key="2">
    <source>
        <dbReference type="EMBL" id="KAK7024889.1"/>
    </source>
</evidence>
<dbReference type="Proteomes" id="UP001362999">
    <property type="component" value="Unassembled WGS sequence"/>
</dbReference>
<comment type="caution">
    <text evidence="2">The sequence shown here is derived from an EMBL/GenBank/DDBJ whole genome shotgun (WGS) entry which is preliminary data.</text>
</comment>
<proteinExistence type="predicted"/>
<evidence type="ECO:0000259" key="1">
    <source>
        <dbReference type="Pfam" id="PF12680"/>
    </source>
</evidence>
<dbReference type="Pfam" id="PF12680">
    <property type="entry name" value="SnoaL_2"/>
    <property type="match status" value="1"/>
</dbReference>
<dbReference type="InterPro" id="IPR032710">
    <property type="entry name" value="NTF2-like_dom_sf"/>
</dbReference>
<sequence>MSTTAEKQLQNAQTFLSLLSALDFAAMAELMSPDFKHEFLPASLPAPQGKAIRNKEETLVFFKHAWEAVFEYVKFLPPMDIVQGKDAIVFHVKADGMSKSGKKYENEYMLTFHFDGEKIVKLREFADSKYAAEYFASLRT</sequence>
<dbReference type="Gene3D" id="3.10.450.50">
    <property type="match status" value="1"/>
</dbReference>
<keyword evidence="3" id="KW-1185">Reference proteome</keyword>
<feature type="domain" description="SnoaL-like" evidence="1">
    <location>
        <begin position="13"/>
        <end position="121"/>
    </location>
</feature>
<protein>
    <recommendedName>
        <fullName evidence="1">SnoaL-like domain-containing protein</fullName>
    </recommendedName>
</protein>
<reference evidence="2 3" key="1">
    <citation type="journal article" date="2024" name="J Genomics">
        <title>Draft genome sequencing and assembly of Favolaschia claudopus CIRM-BRFM 2984 isolated from oak limbs.</title>
        <authorList>
            <person name="Navarro D."/>
            <person name="Drula E."/>
            <person name="Chaduli D."/>
            <person name="Cazenave R."/>
            <person name="Ahrendt S."/>
            <person name="Wang J."/>
            <person name="Lipzen A."/>
            <person name="Daum C."/>
            <person name="Barry K."/>
            <person name="Grigoriev I.V."/>
            <person name="Favel A."/>
            <person name="Rosso M.N."/>
            <person name="Martin F."/>
        </authorList>
    </citation>
    <scope>NUCLEOTIDE SEQUENCE [LARGE SCALE GENOMIC DNA]</scope>
    <source>
        <strain evidence="2 3">CIRM-BRFM 2984</strain>
    </source>
</reference>
<accession>A0AAW0BG83</accession>
<organism evidence="2 3">
    <name type="scientific">Favolaschia claudopus</name>
    <dbReference type="NCBI Taxonomy" id="2862362"/>
    <lineage>
        <taxon>Eukaryota</taxon>
        <taxon>Fungi</taxon>
        <taxon>Dikarya</taxon>
        <taxon>Basidiomycota</taxon>
        <taxon>Agaricomycotina</taxon>
        <taxon>Agaricomycetes</taxon>
        <taxon>Agaricomycetidae</taxon>
        <taxon>Agaricales</taxon>
        <taxon>Marasmiineae</taxon>
        <taxon>Mycenaceae</taxon>
        <taxon>Favolaschia</taxon>
    </lineage>
</organism>
<dbReference type="AlphaFoldDB" id="A0AAW0BG83"/>
<dbReference type="InterPro" id="IPR037401">
    <property type="entry name" value="SnoaL-like"/>
</dbReference>
<gene>
    <name evidence="2" type="ORF">R3P38DRAFT_3532856</name>
</gene>